<gene>
    <name evidence="2" type="ORF">M3P05_07475</name>
</gene>
<evidence type="ECO:0000256" key="1">
    <source>
        <dbReference type="SAM" id="Phobius"/>
    </source>
</evidence>
<organism evidence="2 3">
    <name type="scientific">Parendozoicomonas callyspongiae</name>
    <dbReference type="NCBI Taxonomy" id="2942213"/>
    <lineage>
        <taxon>Bacteria</taxon>
        <taxon>Pseudomonadati</taxon>
        <taxon>Pseudomonadota</taxon>
        <taxon>Gammaproteobacteria</taxon>
        <taxon>Oceanospirillales</taxon>
        <taxon>Endozoicomonadaceae</taxon>
        <taxon>Parendozoicomonas</taxon>
    </lineage>
</organism>
<accession>A0ABT0PEH0</accession>
<comment type="caution">
    <text evidence="2">The sequence shown here is derived from an EMBL/GenBank/DDBJ whole genome shotgun (WGS) entry which is preliminary data.</text>
</comment>
<dbReference type="Pfam" id="PF14316">
    <property type="entry name" value="DUF4381"/>
    <property type="match status" value="1"/>
</dbReference>
<protein>
    <submittedName>
        <fullName evidence="2">DUF4381 domain-containing protein</fullName>
    </submittedName>
</protein>
<feature type="transmembrane region" description="Helical" evidence="1">
    <location>
        <begin position="33"/>
        <end position="54"/>
    </location>
</feature>
<name>A0ABT0PEH0_9GAMM</name>
<keyword evidence="1" id="KW-1133">Transmembrane helix</keyword>
<evidence type="ECO:0000313" key="2">
    <source>
        <dbReference type="EMBL" id="MCL6269778.1"/>
    </source>
</evidence>
<sequence>MNNVASAAQGQNPLDALAPNILPAPIGTWPPAIGWWILLALALAALIAAVLLILRWYRRSVYRRSGCRQLKVIREQFQQHNDRQRYLRECNYLLKSVALQAYPRKDVASLSGQEWQVFLDKSLDKTRDKAGLSKIFTKGPGRAVGTTSYEKGTGVDPEPLYRTVDVWIRKHHV</sequence>
<dbReference type="InterPro" id="IPR025489">
    <property type="entry name" value="DUF4381"/>
</dbReference>
<reference evidence="2 3" key="1">
    <citation type="submission" date="2022-05" db="EMBL/GenBank/DDBJ databases">
        <authorList>
            <person name="Park J.-S."/>
        </authorList>
    </citation>
    <scope>NUCLEOTIDE SEQUENCE [LARGE SCALE GENOMIC DNA]</scope>
    <source>
        <strain evidence="2 3">2012CJ34-2</strain>
    </source>
</reference>
<keyword evidence="1" id="KW-0472">Membrane</keyword>
<keyword evidence="1" id="KW-0812">Transmembrane</keyword>
<proteinExistence type="predicted"/>
<dbReference type="RefSeq" id="WP_249698867.1">
    <property type="nucleotide sequence ID" value="NZ_JAMFLX010000008.1"/>
</dbReference>
<dbReference type="EMBL" id="JAMFLX010000008">
    <property type="protein sequence ID" value="MCL6269778.1"/>
    <property type="molecule type" value="Genomic_DNA"/>
</dbReference>
<evidence type="ECO:0000313" key="3">
    <source>
        <dbReference type="Proteomes" id="UP001203338"/>
    </source>
</evidence>
<keyword evidence="3" id="KW-1185">Reference proteome</keyword>
<dbReference type="Proteomes" id="UP001203338">
    <property type="component" value="Unassembled WGS sequence"/>
</dbReference>